<dbReference type="Gene3D" id="2.160.20.120">
    <property type="match status" value="1"/>
</dbReference>
<gene>
    <name evidence="2" type="ORF">GWK10_16895</name>
</gene>
<dbReference type="Pfam" id="PF10988">
    <property type="entry name" value="DUF2807"/>
    <property type="match status" value="1"/>
</dbReference>
<keyword evidence="3" id="KW-1185">Reference proteome</keyword>
<organism evidence="2 3">
    <name type="scientific">Spongiivirga citrea</name>
    <dbReference type="NCBI Taxonomy" id="1481457"/>
    <lineage>
        <taxon>Bacteria</taxon>
        <taxon>Pseudomonadati</taxon>
        <taxon>Bacteroidota</taxon>
        <taxon>Flavobacteriia</taxon>
        <taxon>Flavobacteriales</taxon>
        <taxon>Flavobacteriaceae</taxon>
        <taxon>Spongiivirga</taxon>
    </lineage>
</organism>
<dbReference type="EMBL" id="JAABOQ010000008">
    <property type="protein sequence ID" value="NER18894.1"/>
    <property type="molecule type" value="Genomic_DNA"/>
</dbReference>
<evidence type="ECO:0000259" key="1">
    <source>
        <dbReference type="Pfam" id="PF10988"/>
    </source>
</evidence>
<accession>A0A6M0CS44</accession>
<feature type="domain" description="Putative auto-transporter adhesin head GIN" evidence="1">
    <location>
        <begin position="28"/>
        <end position="207"/>
    </location>
</feature>
<dbReference type="AlphaFoldDB" id="A0A6M0CS44"/>
<comment type="caution">
    <text evidence="2">The sequence shown here is derived from an EMBL/GenBank/DDBJ whole genome shotgun (WGS) entry which is preliminary data.</text>
</comment>
<reference evidence="2 3" key="1">
    <citation type="submission" date="2020-01" db="EMBL/GenBank/DDBJ databases">
        <title>Spongiivirga citrea KCTC 32990T.</title>
        <authorList>
            <person name="Wang G."/>
        </authorList>
    </citation>
    <scope>NUCLEOTIDE SEQUENCE [LARGE SCALE GENOMIC DNA]</scope>
    <source>
        <strain evidence="2 3">KCTC 32990</strain>
    </source>
</reference>
<sequence length="224" mass="24564">MKKITTIAFSLITLGLFAQNPKEKNVGDFYDVKVFDRIEVNLVKSDEEKVVISGRDADDVEVINKNGKLKIRMQFEKIFDGANTFVEVHYKDIEIIDANEGAVIVSNELIEQSFVHLKAQEGGKIKVGLDVDRVEVRSVTGGIIETSGTSKTQEVTLNTGGVYEGRDLRTKKTKITIRAAGEGTVNASDVVDVKVRAGGDVDIYGNPETVNKSTFLGGRVRVRS</sequence>
<dbReference type="Proteomes" id="UP000474296">
    <property type="component" value="Unassembled WGS sequence"/>
</dbReference>
<evidence type="ECO:0000313" key="3">
    <source>
        <dbReference type="Proteomes" id="UP000474296"/>
    </source>
</evidence>
<dbReference type="RefSeq" id="WP_164033582.1">
    <property type="nucleotide sequence ID" value="NZ_JAABOQ010000008.1"/>
</dbReference>
<proteinExistence type="predicted"/>
<evidence type="ECO:0000313" key="2">
    <source>
        <dbReference type="EMBL" id="NER18894.1"/>
    </source>
</evidence>
<protein>
    <submittedName>
        <fullName evidence="2">DUF2807 domain-containing protein</fullName>
    </submittedName>
</protein>
<name>A0A6M0CS44_9FLAO</name>
<dbReference type="InterPro" id="IPR021255">
    <property type="entry name" value="DUF2807"/>
</dbReference>